<dbReference type="Proteomes" id="UP001174347">
    <property type="component" value="Unassembled WGS sequence"/>
</dbReference>
<dbReference type="SUPFAM" id="SSF52540">
    <property type="entry name" value="P-loop containing nucleoside triphosphate hydrolases"/>
    <property type="match status" value="1"/>
</dbReference>
<keyword evidence="1" id="KW-1133">Transmembrane helix</keyword>
<keyword evidence="1" id="KW-0472">Membrane</keyword>
<feature type="domain" description="AAA+ ATPase" evidence="2">
    <location>
        <begin position="166"/>
        <end position="332"/>
    </location>
</feature>
<dbReference type="InterPro" id="IPR003959">
    <property type="entry name" value="ATPase_AAA_core"/>
</dbReference>
<dbReference type="SMART" id="SM00382">
    <property type="entry name" value="AAA"/>
    <property type="match status" value="1"/>
</dbReference>
<feature type="transmembrane region" description="Helical" evidence="1">
    <location>
        <begin position="28"/>
        <end position="49"/>
    </location>
</feature>
<dbReference type="EMBL" id="JAUKFM010000011">
    <property type="protein sequence ID" value="MDN8621181.1"/>
    <property type="molecule type" value="Genomic_DNA"/>
</dbReference>
<sequence length="364" mass="40266">MSSSSSEDLLAPLNEAVEGLQEKVMEGLPWAIAIAMTALVLWAAVPWLWRRAWYRDNTAARKIQAASERIKNHFDISISRVSREGKIRIAPGETAKWLRPGLEAELSRFLHTPIRLTVREGLVTVKTPVNLPSSIQGKPQFSPKSGALVIGVNTTTGDPAEITLREKSGMILAGKPGSGKTFALKAIRHALHPYADIAVFDGKRTRPEDFYDKARKIQSGMEKRLNNGLDYWTEDETNRPKLLVLILDEVQRWFSPESRSKPDKESAQIREALIRDLIQRGRSAGVLVILTTQRMTADVVPTGIRDLCGVKAIGRATRPEDAELVLGIRPGEGDPSPISASPGQLVVDDEKSPLRMIQVYMPKS</sequence>
<dbReference type="InterPro" id="IPR027417">
    <property type="entry name" value="P-loop_NTPase"/>
</dbReference>
<evidence type="ECO:0000313" key="3">
    <source>
        <dbReference type="EMBL" id="MDN8621181.1"/>
    </source>
</evidence>
<dbReference type="InterPro" id="IPR003593">
    <property type="entry name" value="AAA+_ATPase"/>
</dbReference>
<reference evidence="3" key="1">
    <citation type="submission" date="2023-07" db="EMBL/GenBank/DDBJ databases">
        <title>Insights into the diversity of cutaneous corynebacteria.</title>
        <authorList>
            <person name="Bruggemann H."/>
            <person name="Poehlein A."/>
        </authorList>
    </citation>
    <scope>NUCLEOTIDE SEQUENCE</scope>
    <source>
        <strain evidence="3">P7_F1</strain>
    </source>
</reference>
<comment type="caution">
    <text evidence="3">The sequence shown here is derived from an EMBL/GenBank/DDBJ whole genome shotgun (WGS) entry which is preliminary data.</text>
</comment>
<dbReference type="RefSeq" id="WP_301733090.1">
    <property type="nucleotide sequence ID" value="NZ_JAUKFL010000073.1"/>
</dbReference>
<dbReference type="Pfam" id="PF00004">
    <property type="entry name" value="AAA"/>
    <property type="match status" value="1"/>
</dbReference>
<evidence type="ECO:0000259" key="2">
    <source>
        <dbReference type="SMART" id="SM00382"/>
    </source>
</evidence>
<evidence type="ECO:0000313" key="4">
    <source>
        <dbReference type="Proteomes" id="UP001174347"/>
    </source>
</evidence>
<keyword evidence="4" id="KW-1185">Reference proteome</keyword>
<proteinExistence type="predicted"/>
<name>A0ABT8Q729_9CORY</name>
<evidence type="ECO:0000256" key="1">
    <source>
        <dbReference type="SAM" id="Phobius"/>
    </source>
</evidence>
<organism evidence="3 4">
    <name type="scientific">Corynebacterium kefirresidentii</name>
    <dbReference type="NCBI Taxonomy" id="1979527"/>
    <lineage>
        <taxon>Bacteria</taxon>
        <taxon>Bacillati</taxon>
        <taxon>Actinomycetota</taxon>
        <taxon>Actinomycetes</taxon>
        <taxon>Mycobacteriales</taxon>
        <taxon>Corynebacteriaceae</taxon>
        <taxon>Corynebacterium</taxon>
    </lineage>
</organism>
<keyword evidence="1" id="KW-0812">Transmembrane</keyword>
<protein>
    <submittedName>
        <fullName evidence="3">AAA family ATPase</fullName>
    </submittedName>
</protein>
<accession>A0ABT8Q729</accession>
<dbReference type="Gene3D" id="3.40.50.300">
    <property type="entry name" value="P-loop containing nucleotide triphosphate hydrolases"/>
    <property type="match status" value="1"/>
</dbReference>
<gene>
    <name evidence="3" type="ORF">Q0N36_11460</name>
</gene>